<dbReference type="PANTHER" id="PTHR43670:SF61">
    <property type="entry name" value="C-CAP_COFACTOR C-LIKE DOMAIN-CONTAINING PROTEIN"/>
    <property type="match status" value="1"/>
</dbReference>
<dbReference type="GO" id="GO:0008270">
    <property type="term" value="F:zinc ion binding"/>
    <property type="evidence" value="ECO:0007669"/>
    <property type="project" value="UniProtKB-KW"/>
</dbReference>
<feature type="compositionally biased region" description="Pro residues" evidence="2">
    <location>
        <begin position="654"/>
        <end position="666"/>
    </location>
</feature>
<dbReference type="PROSITE" id="PS50157">
    <property type="entry name" value="ZINC_FINGER_C2H2_2"/>
    <property type="match status" value="1"/>
</dbReference>
<keyword evidence="1" id="KW-0862">Zinc</keyword>
<feature type="region of interest" description="Disordered" evidence="2">
    <location>
        <begin position="476"/>
        <end position="569"/>
    </location>
</feature>
<dbReference type="Gene3D" id="3.30.160.60">
    <property type="entry name" value="Classic Zinc Finger"/>
    <property type="match status" value="1"/>
</dbReference>
<feature type="region of interest" description="Disordered" evidence="2">
    <location>
        <begin position="1201"/>
        <end position="1244"/>
    </location>
</feature>
<evidence type="ECO:0000313" key="5">
    <source>
        <dbReference type="Proteomes" id="UP000779574"/>
    </source>
</evidence>
<feature type="compositionally biased region" description="Polar residues" evidence="2">
    <location>
        <begin position="121"/>
        <end position="151"/>
    </location>
</feature>
<feature type="compositionally biased region" description="Low complexity" evidence="2">
    <location>
        <begin position="490"/>
        <end position="508"/>
    </location>
</feature>
<dbReference type="InterPro" id="IPR013087">
    <property type="entry name" value="Znf_C2H2_type"/>
</dbReference>
<feature type="region of interest" description="Disordered" evidence="2">
    <location>
        <begin position="755"/>
        <end position="833"/>
    </location>
</feature>
<feature type="region of interest" description="Disordered" evidence="2">
    <location>
        <begin position="640"/>
        <end position="697"/>
    </location>
</feature>
<organism evidence="4 5">
    <name type="scientific">Aureobasidium melanogenum</name>
    <name type="common">Aureobasidium pullulans var. melanogenum</name>
    <dbReference type="NCBI Taxonomy" id="46634"/>
    <lineage>
        <taxon>Eukaryota</taxon>
        <taxon>Fungi</taxon>
        <taxon>Dikarya</taxon>
        <taxon>Ascomycota</taxon>
        <taxon>Pezizomycotina</taxon>
        <taxon>Dothideomycetes</taxon>
        <taxon>Dothideomycetidae</taxon>
        <taxon>Dothideales</taxon>
        <taxon>Saccotheciaceae</taxon>
        <taxon>Aureobasidium</taxon>
    </lineage>
</organism>
<feature type="compositionally biased region" description="Polar residues" evidence="2">
    <location>
        <begin position="1212"/>
        <end position="1223"/>
    </location>
</feature>
<feature type="compositionally biased region" description="Basic and acidic residues" evidence="2">
    <location>
        <begin position="1011"/>
        <end position="1028"/>
    </location>
</feature>
<feature type="compositionally biased region" description="Pro residues" evidence="2">
    <location>
        <begin position="813"/>
        <end position="824"/>
    </location>
</feature>
<keyword evidence="1" id="KW-0479">Metal-binding</keyword>
<feature type="compositionally biased region" description="Polar residues" evidence="2">
    <location>
        <begin position="84"/>
        <end position="111"/>
    </location>
</feature>
<reference evidence="4" key="1">
    <citation type="journal article" date="2021" name="J Fungi (Basel)">
        <title>Virulence traits and population genomics of the black yeast Aureobasidium melanogenum.</title>
        <authorList>
            <person name="Cernosa A."/>
            <person name="Sun X."/>
            <person name="Gostincar C."/>
            <person name="Fang C."/>
            <person name="Gunde-Cimerman N."/>
            <person name="Song Z."/>
        </authorList>
    </citation>
    <scope>NUCLEOTIDE SEQUENCE</scope>
    <source>
        <strain evidence="4">EXF-9911</strain>
    </source>
</reference>
<evidence type="ECO:0000313" key="4">
    <source>
        <dbReference type="EMBL" id="KAG9682499.1"/>
    </source>
</evidence>
<evidence type="ECO:0000256" key="1">
    <source>
        <dbReference type="PROSITE-ProRule" id="PRU00042"/>
    </source>
</evidence>
<feature type="compositionally biased region" description="Low complexity" evidence="2">
    <location>
        <begin position="1000"/>
        <end position="1009"/>
    </location>
</feature>
<feature type="compositionally biased region" description="Polar residues" evidence="2">
    <location>
        <begin position="239"/>
        <end position="259"/>
    </location>
</feature>
<feature type="compositionally biased region" description="Polar residues" evidence="2">
    <location>
        <begin position="158"/>
        <end position="184"/>
    </location>
</feature>
<dbReference type="EMBL" id="JAHFXF010000786">
    <property type="protein sequence ID" value="KAG9682499.1"/>
    <property type="molecule type" value="Genomic_DNA"/>
</dbReference>
<keyword evidence="1" id="KW-0863">Zinc-finger</keyword>
<feature type="compositionally biased region" description="Low complexity" evidence="2">
    <location>
        <begin position="796"/>
        <end position="812"/>
    </location>
</feature>
<feature type="region of interest" description="Disordered" evidence="2">
    <location>
        <begin position="1"/>
        <end position="423"/>
    </location>
</feature>
<feature type="compositionally biased region" description="Polar residues" evidence="2">
    <location>
        <begin position="1134"/>
        <end position="1155"/>
    </location>
</feature>
<gene>
    <name evidence="4" type="ORF">KCU76_g13757</name>
</gene>
<dbReference type="Proteomes" id="UP000779574">
    <property type="component" value="Unassembled WGS sequence"/>
</dbReference>
<feature type="region of interest" description="Disordered" evidence="2">
    <location>
        <begin position="1000"/>
        <end position="1162"/>
    </location>
</feature>
<feature type="compositionally biased region" description="Polar residues" evidence="2">
    <location>
        <begin position="56"/>
        <end position="77"/>
    </location>
</feature>
<evidence type="ECO:0000259" key="3">
    <source>
        <dbReference type="PROSITE" id="PS50157"/>
    </source>
</evidence>
<feature type="compositionally biased region" description="Polar residues" evidence="2">
    <location>
        <begin position="403"/>
        <end position="423"/>
    </location>
</feature>
<feature type="compositionally biased region" description="Low complexity" evidence="2">
    <location>
        <begin position="667"/>
        <end position="677"/>
    </location>
</feature>
<accession>A0A9P8J2N2</accession>
<feature type="compositionally biased region" description="Acidic residues" evidence="2">
    <location>
        <begin position="1029"/>
        <end position="1041"/>
    </location>
</feature>
<dbReference type="PANTHER" id="PTHR43670">
    <property type="entry name" value="HEAT SHOCK PROTEIN 26"/>
    <property type="match status" value="1"/>
</dbReference>
<protein>
    <recommendedName>
        <fullName evidence="3">C2H2-type domain-containing protein</fullName>
    </recommendedName>
</protein>
<feature type="domain" description="C2H2-type" evidence="3">
    <location>
        <begin position="1256"/>
        <end position="1286"/>
    </location>
</feature>
<comment type="caution">
    <text evidence="4">The sequence shown here is derived from an EMBL/GenBank/DDBJ whole genome shotgun (WGS) entry which is preliminary data.</text>
</comment>
<feature type="compositionally biased region" description="Polar residues" evidence="2">
    <location>
        <begin position="17"/>
        <end position="28"/>
    </location>
</feature>
<feature type="compositionally biased region" description="Polar residues" evidence="2">
    <location>
        <begin position="222"/>
        <end position="231"/>
    </location>
</feature>
<feature type="compositionally biased region" description="Basic residues" evidence="2">
    <location>
        <begin position="1089"/>
        <end position="1104"/>
    </location>
</feature>
<reference evidence="4" key="2">
    <citation type="submission" date="2021-08" db="EMBL/GenBank/DDBJ databases">
        <authorList>
            <person name="Gostincar C."/>
            <person name="Sun X."/>
            <person name="Song Z."/>
            <person name="Gunde-Cimerman N."/>
        </authorList>
    </citation>
    <scope>NUCLEOTIDE SEQUENCE</scope>
    <source>
        <strain evidence="4">EXF-9911</strain>
    </source>
</reference>
<dbReference type="PROSITE" id="PS00028">
    <property type="entry name" value="ZINC_FINGER_C2H2_1"/>
    <property type="match status" value="1"/>
</dbReference>
<name>A0A9P8J2N2_AURME</name>
<feature type="compositionally biased region" description="Low complexity" evidence="2">
    <location>
        <begin position="190"/>
        <end position="212"/>
    </location>
</feature>
<feature type="compositionally biased region" description="Polar residues" evidence="2">
    <location>
        <begin position="783"/>
        <end position="795"/>
    </location>
</feature>
<dbReference type="OrthoDB" id="5424797at2759"/>
<dbReference type="SMART" id="SM00355">
    <property type="entry name" value="ZnF_C2H2"/>
    <property type="match status" value="2"/>
</dbReference>
<feature type="compositionally biased region" description="Basic and acidic residues" evidence="2">
    <location>
        <begin position="282"/>
        <end position="389"/>
    </location>
</feature>
<feature type="compositionally biased region" description="Polar residues" evidence="2">
    <location>
        <begin position="1050"/>
        <end position="1075"/>
    </location>
</feature>
<feature type="compositionally biased region" description="Low complexity" evidence="2">
    <location>
        <begin position="771"/>
        <end position="782"/>
    </location>
</feature>
<feature type="region of interest" description="Disordered" evidence="2">
    <location>
        <begin position="712"/>
        <end position="732"/>
    </location>
</feature>
<feature type="compositionally biased region" description="Low complexity" evidence="2">
    <location>
        <begin position="29"/>
        <end position="50"/>
    </location>
</feature>
<evidence type="ECO:0000256" key="2">
    <source>
        <dbReference type="SAM" id="MobiDB-lite"/>
    </source>
</evidence>
<feature type="non-terminal residue" evidence="4">
    <location>
        <position position="1"/>
    </location>
</feature>
<sequence length="1451" mass="159708">MAPYNSHYGTRYDPVGSQYNHQHHQNYYTPTSQQPATQQRQATQTPQSQPSAPPGYQQSYTAGYSNQPYYNYQSTESRAAETLSHLSAQEHTSTSNRQYDTNSRSDSSWNTSDRRAANPSPLYQQEQRSASNTATYSPAQSYSQPTSNAGTYSYSSYTQSEQPRAQTTTSNQPTSYDYSASNFRPASPYSARQQQQQQQPSGPRSSVSSVASTNPRDHHLTTAASHTSANVGQPRAPSVTPSSVHQRASSGYARQSNPPDQGYGPGPITVDPVAVYDPWPEQQRKLAEARKKAEAEEKRRAEEEARIKAEEEAKRKAEDEVKRKAEEEAREKAEEEARMKAEEEAKRRAEEEAKRKAEEEAKRKVEEERKVEEKCKEEAKRQESLRLSRELANQEEAKRRQYQQHMASQQRSTNGPSAVTTVQDTGHRMMAAAMADANPGGGGNGGDLETEMAAIFRKMRDLNQADPQMFARMWESERQAHLSKSQGNTPAPAAAQAPAQRPQGPARPVFTPAQNQAPQAPMVSAPPAPPSVALPQPATAGPSDPQANTRKQVAVPPPPGGPNAIWPPGKKATLAETATRWLNARKENVNKLVSVEAIHALLAPNPSYMTLCESLERMGLYVDRAQFARALLSVVPDSAKANQNKPASPALAPAQPPAAAAPPPQPSTQSAQATPQSVPAAKKYPNIGKFPGQRGRPSRAALANLQERSNVVDLTGRDSVPPAAPPVSQPYFSGAHSVDAPTVNYQSQWAPVDGAPVYSTSYTPPQPQHQPPRQQDQQQQQQRAVIQNLQNQHSKYSSPYSQQPSQAPNVARPTPPAVPRPPPANKGEAARKRNFDELVDMSAMNSDSDEDMPPAKQANTGQYDMAMASEHVNHAHSNGHFNPVVPQTQQYYFNGQYWPTNPVPSNAATAARPMIVSKHMELRNQVLVEPIRRAKVARKSRYDPRTICRDVLLATGRHPDMRPLNQHLNVMYNFLKLHSKDVEQDKFDLDTIRWDIIDPGEPIVEPVEPAEADRESTAEAETIERAATDADDEGGSEDEGLTSDVAPAITATNGASTSGNTPAPSTSRHASTSQLVAVEIETKKGNQGRMRKPFPKAKPGRPRKSLAVTSSEVGNGKSPAKSAARRHTDLHQRAPSSIATDTPREQQTQNMSSTPIPDKPVGYTAFRSQVTEYDENGNPIKRKGRPVGWRKSIHSKAALAAAAGESGDGTIPKSSTAPRTSRVQAAPSYAPPKQRRNRQPKPVVEVKEPQVEFNVYKCEWEDCGAELHNIDTLRKHVLKLHGRKTAEGDYECAWFGCFQEDEVTAFDDMAQWMEHMESQHVKPISRTLGDGPRSGLSDRYSERSDAYLSDSHGRLVTPIISMAPPKQGSKEWAAQQEAEAAARRLSNLTGSRLNDEKLLQQMEEKKRIVGPALTKAGSVLFTEEFKRNFLDDEDFFEFVDPNEDGPAYPPE</sequence>
<proteinExistence type="predicted"/>